<evidence type="ECO:0000313" key="2">
    <source>
        <dbReference type="Proteomes" id="UP001632037"/>
    </source>
</evidence>
<gene>
    <name evidence="1" type="ORF">V7S43_012947</name>
</gene>
<dbReference type="Proteomes" id="UP001632037">
    <property type="component" value="Unassembled WGS sequence"/>
</dbReference>
<proteinExistence type="predicted"/>
<sequence>MVRPQLSAISAEARSAMERLKTKLETLDLHDVRQWVLANGRDFLVEEHIPLETWNCFATRNTLPQNLKLSQLVWSAETVWLAEFTVSRRHEVAARFCDRVLVGQLGRLLALTGHMTLNTPNQSTCEADATFLPRSNVPGFKYLLASRQKTR</sequence>
<evidence type="ECO:0000313" key="1">
    <source>
        <dbReference type="EMBL" id="KAL3662146.1"/>
    </source>
</evidence>
<accession>A0ABD3F713</accession>
<organism evidence="1 2">
    <name type="scientific">Phytophthora oleae</name>
    <dbReference type="NCBI Taxonomy" id="2107226"/>
    <lineage>
        <taxon>Eukaryota</taxon>
        <taxon>Sar</taxon>
        <taxon>Stramenopiles</taxon>
        <taxon>Oomycota</taxon>
        <taxon>Peronosporomycetes</taxon>
        <taxon>Peronosporales</taxon>
        <taxon>Peronosporaceae</taxon>
        <taxon>Phytophthora</taxon>
    </lineage>
</organism>
<dbReference type="AlphaFoldDB" id="A0ABD3F713"/>
<reference evidence="1 2" key="1">
    <citation type="submission" date="2024-09" db="EMBL/GenBank/DDBJ databases">
        <title>Genome sequencing and assembly of Phytophthora oleae, isolate VK10A, causative agent of rot of olive drupes.</title>
        <authorList>
            <person name="Conti Taguali S."/>
            <person name="Riolo M."/>
            <person name="La Spada F."/>
            <person name="Cacciola S.O."/>
            <person name="Dionisio G."/>
        </authorList>
    </citation>
    <scope>NUCLEOTIDE SEQUENCE [LARGE SCALE GENOMIC DNA]</scope>
    <source>
        <strain evidence="1 2">VK10A</strain>
    </source>
</reference>
<dbReference type="EMBL" id="JBIMZQ010000033">
    <property type="protein sequence ID" value="KAL3662146.1"/>
    <property type="molecule type" value="Genomic_DNA"/>
</dbReference>
<comment type="caution">
    <text evidence="1">The sequence shown here is derived from an EMBL/GenBank/DDBJ whole genome shotgun (WGS) entry which is preliminary data.</text>
</comment>
<protein>
    <submittedName>
        <fullName evidence="1">Uncharacterized protein</fullName>
    </submittedName>
</protein>
<name>A0ABD3F713_9STRA</name>
<keyword evidence="2" id="KW-1185">Reference proteome</keyword>